<dbReference type="EMBL" id="CM009292">
    <property type="protein sequence ID" value="RQO88665.1"/>
    <property type="molecule type" value="Genomic_DNA"/>
</dbReference>
<reference evidence="1 2" key="1">
    <citation type="journal article" date="2006" name="Science">
        <title>The genome of black cottonwood, Populus trichocarpa (Torr. &amp; Gray).</title>
        <authorList>
            <person name="Tuskan G.A."/>
            <person name="Difazio S."/>
            <person name="Jansson S."/>
            <person name="Bohlmann J."/>
            <person name="Grigoriev I."/>
            <person name="Hellsten U."/>
            <person name="Putnam N."/>
            <person name="Ralph S."/>
            <person name="Rombauts S."/>
            <person name="Salamov A."/>
            <person name="Schein J."/>
            <person name="Sterck L."/>
            <person name="Aerts A."/>
            <person name="Bhalerao R.R."/>
            <person name="Bhalerao R.P."/>
            <person name="Blaudez D."/>
            <person name="Boerjan W."/>
            <person name="Brun A."/>
            <person name="Brunner A."/>
            <person name="Busov V."/>
            <person name="Campbell M."/>
            <person name="Carlson J."/>
            <person name="Chalot M."/>
            <person name="Chapman J."/>
            <person name="Chen G.L."/>
            <person name="Cooper D."/>
            <person name="Coutinho P.M."/>
            <person name="Couturier J."/>
            <person name="Covert S."/>
            <person name="Cronk Q."/>
            <person name="Cunningham R."/>
            <person name="Davis J."/>
            <person name="Degroeve S."/>
            <person name="Dejardin A."/>
            <person name="Depamphilis C."/>
            <person name="Detter J."/>
            <person name="Dirks B."/>
            <person name="Dubchak I."/>
            <person name="Duplessis S."/>
            <person name="Ehlting J."/>
            <person name="Ellis B."/>
            <person name="Gendler K."/>
            <person name="Goodstein D."/>
            <person name="Gribskov M."/>
            <person name="Grimwood J."/>
            <person name="Groover A."/>
            <person name="Gunter L."/>
            <person name="Hamberger B."/>
            <person name="Heinze B."/>
            <person name="Helariutta Y."/>
            <person name="Henrissat B."/>
            <person name="Holligan D."/>
            <person name="Holt R."/>
            <person name="Huang W."/>
            <person name="Islam-Faridi N."/>
            <person name="Jones S."/>
            <person name="Jones-Rhoades M."/>
            <person name="Jorgensen R."/>
            <person name="Joshi C."/>
            <person name="Kangasjarvi J."/>
            <person name="Karlsson J."/>
            <person name="Kelleher C."/>
            <person name="Kirkpatrick R."/>
            <person name="Kirst M."/>
            <person name="Kohler A."/>
            <person name="Kalluri U."/>
            <person name="Larimer F."/>
            <person name="Leebens-Mack J."/>
            <person name="Leple J.C."/>
            <person name="Locascio P."/>
            <person name="Lou Y."/>
            <person name="Lucas S."/>
            <person name="Martin F."/>
            <person name="Montanini B."/>
            <person name="Napoli C."/>
            <person name="Nelson D.R."/>
            <person name="Nelson C."/>
            <person name="Nieminen K."/>
            <person name="Nilsson O."/>
            <person name="Pereda V."/>
            <person name="Peter G."/>
            <person name="Philippe R."/>
            <person name="Pilate G."/>
            <person name="Poliakov A."/>
            <person name="Razumovskaya J."/>
            <person name="Richardson P."/>
            <person name="Rinaldi C."/>
            <person name="Ritland K."/>
            <person name="Rouze P."/>
            <person name="Ryaboy D."/>
            <person name="Schmutz J."/>
            <person name="Schrader J."/>
            <person name="Segerman B."/>
            <person name="Shin H."/>
            <person name="Siddiqui A."/>
            <person name="Sterky F."/>
            <person name="Terry A."/>
            <person name="Tsai C.J."/>
            <person name="Uberbacher E."/>
            <person name="Unneberg P."/>
            <person name="Vahala J."/>
            <person name="Wall K."/>
            <person name="Wessler S."/>
            <person name="Yang G."/>
            <person name="Yin T."/>
            <person name="Douglas C."/>
            <person name="Marra M."/>
            <person name="Sandberg G."/>
            <person name="Van de Peer Y."/>
            <person name="Rokhsar D."/>
        </authorList>
    </citation>
    <scope>NUCLEOTIDE SEQUENCE [LARGE SCALE GENOMIC DNA]</scope>
    <source>
        <strain evidence="2">cv. Nisqually</strain>
    </source>
</reference>
<proteinExistence type="predicted"/>
<evidence type="ECO:0000313" key="2">
    <source>
        <dbReference type="Proteomes" id="UP000006729"/>
    </source>
</evidence>
<keyword evidence="2" id="KW-1185">Reference proteome</keyword>
<dbReference type="Proteomes" id="UP000006729">
    <property type="component" value="Chromosome 3"/>
</dbReference>
<dbReference type="InParanoid" id="A0A3N7EX36"/>
<accession>A0A3N7EX36</accession>
<gene>
    <name evidence="1" type="ORF">POPTR_003G204442</name>
</gene>
<protein>
    <submittedName>
        <fullName evidence="1">Uncharacterized protein</fullName>
    </submittedName>
</protein>
<evidence type="ECO:0000313" key="1">
    <source>
        <dbReference type="EMBL" id="RQO88665.1"/>
    </source>
</evidence>
<sequence>MEEEGISLEEVEMCIGMEVVVTGMVEEETCKSTEEGISLEEVEMCIGMEVVVTGMVEEETCNSTVEGETF</sequence>
<organism evidence="1 2">
    <name type="scientific">Populus trichocarpa</name>
    <name type="common">Western balsam poplar</name>
    <name type="synonym">Populus balsamifera subsp. trichocarpa</name>
    <dbReference type="NCBI Taxonomy" id="3694"/>
    <lineage>
        <taxon>Eukaryota</taxon>
        <taxon>Viridiplantae</taxon>
        <taxon>Streptophyta</taxon>
        <taxon>Embryophyta</taxon>
        <taxon>Tracheophyta</taxon>
        <taxon>Spermatophyta</taxon>
        <taxon>Magnoliopsida</taxon>
        <taxon>eudicotyledons</taxon>
        <taxon>Gunneridae</taxon>
        <taxon>Pentapetalae</taxon>
        <taxon>rosids</taxon>
        <taxon>fabids</taxon>
        <taxon>Malpighiales</taxon>
        <taxon>Salicaceae</taxon>
        <taxon>Saliceae</taxon>
        <taxon>Populus</taxon>
    </lineage>
</organism>
<dbReference type="AlphaFoldDB" id="A0A3N7EX36"/>
<name>A0A3N7EX36_POPTR</name>